<feature type="chain" id="PRO_5022106118" description="Lipoprotein" evidence="2">
    <location>
        <begin position="20"/>
        <end position="215"/>
    </location>
</feature>
<keyword evidence="6" id="KW-1185">Reference proteome</keyword>
<comment type="caution">
    <text evidence="3">The sequence shown here is derived from an EMBL/GenBank/DDBJ whole genome shotgun (WGS) entry which is preliminary data.</text>
</comment>
<accession>A0A512J650</accession>
<evidence type="ECO:0000313" key="6">
    <source>
        <dbReference type="Proteomes" id="UP001156856"/>
    </source>
</evidence>
<dbReference type="Proteomes" id="UP001156856">
    <property type="component" value="Unassembled WGS sequence"/>
</dbReference>
<dbReference type="AlphaFoldDB" id="A0A512J650"/>
<feature type="region of interest" description="Disordered" evidence="1">
    <location>
        <begin position="176"/>
        <end position="215"/>
    </location>
</feature>
<reference evidence="4" key="4">
    <citation type="submission" date="2023-01" db="EMBL/GenBank/DDBJ databases">
        <title>Draft genome sequence of Methylobacterium oxalidis strain NBRC 107715.</title>
        <authorList>
            <person name="Sun Q."/>
            <person name="Mori K."/>
        </authorList>
    </citation>
    <scope>NUCLEOTIDE SEQUENCE</scope>
    <source>
        <strain evidence="4">NBRC 107715</strain>
    </source>
</reference>
<sequence length="215" mass="23027">MRIGTILAGLWLAAGAAQAQAPDKTRQDYNRADLVRGLCQPDGCDEFAILSVEPVRTTPEGVLKRTRFKTFHASSSGREARSEETGYVYCSQTRPAVVAEKQGRTVGILLAPFATQDSRETVRRYANVAATYFAVCHGLESGRAAAKDLAGVAHALGYRVPAPQTVTIDLRAPEDVAQAAPQAAQRPNVVAPAKPAAADERREDESLTQGPIPED</sequence>
<reference evidence="6" key="2">
    <citation type="journal article" date="2019" name="Int. J. Syst. Evol. Microbiol.">
        <title>The Global Catalogue of Microorganisms (GCM) 10K type strain sequencing project: providing services to taxonomists for standard genome sequencing and annotation.</title>
        <authorList>
            <consortium name="The Broad Institute Genomics Platform"/>
            <consortium name="The Broad Institute Genome Sequencing Center for Infectious Disease"/>
            <person name="Wu L."/>
            <person name="Ma J."/>
        </authorList>
    </citation>
    <scope>NUCLEOTIDE SEQUENCE [LARGE SCALE GENOMIC DNA]</scope>
    <source>
        <strain evidence="6">NBRC 107715</strain>
    </source>
</reference>
<evidence type="ECO:0000313" key="4">
    <source>
        <dbReference type="EMBL" id="GLS66293.1"/>
    </source>
</evidence>
<dbReference type="Proteomes" id="UP000321960">
    <property type="component" value="Unassembled WGS sequence"/>
</dbReference>
<name>A0A512J650_9HYPH</name>
<feature type="signal peptide" evidence="2">
    <location>
        <begin position="1"/>
        <end position="19"/>
    </location>
</feature>
<dbReference type="EMBL" id="BJZU01000068">
    <property type="protein sequence ID" value="GEP05403.1"/>
    <property type="molecule type" value="Genomic_DNA"/>
</dbReference>
<evidence type="ECO:0000256" key="1">
    <source>
        <dbReference type="SAM" id="MobiDB-lite"/>
    </source>
</evidence>
<evidence type="ECO:0000313" key="5">
    <source>
        <dbReference type="Proteomes" id="UP000321960"/>
    </source>
</evidence>
<gene>
    <name evidence="4" type="ORF">GCM10007888_46750</name>
    <name evidence="3" type="ORF">MOX02_34410</name>
</gene>
<reference evidence="3 5" key="3">
    <citation type="submission" date="2019-07" db="EMBL/GenBank/DDBJ databases">
        <title>Whole genome shotgun sequence of Methylobacterium oxalidis NBRC 107715.</title>
        <authorList>
            <person name="Hosoyama A."/>
            <person name="Uohara A."/>
            <person name="Ohji S."/>
            <person name="Ichikawa N."/>
        </authorList>
    </citation>
    <scope>NUCLEOTIDE SEQUENCE [LARGE SCALE GENOMIC DNA]</scope>
    <source>
        <strain evidence="3 5">NBRC 107715</strain>
    </source>
</reference>
<dbReference type="EMBL" id="BSPK01000101">
    <property type="protein sequence ID" value="GLS66293.1"/>
    <property type="molecule type" value="Genomic_DNA"/>
</dbReference>
<reference evidence="4" key="1">
    <citation type="journal article" date="2014" name="Int. J. Syst. Evol. Microbiol.">
        <title>Complete genome of a new Firmicutes species belonging to the dominant human colonic microbiota ('Ruminococcus bicirculans') reveals two chromosomes and a selective capacity to utilize plant glucans.</title>
        <authorList>
            <consortium name="NISC Comparative Sequencing Program"/>
            <person name="Wegmann U."/>
            <person name="Louis P."/>
            <person name="Goesmann A."/>
            <person name="Henrissat B."/>
            <person name="Duncan S.H."/>
            <person name="Flint H.J."/>
        </authorList>
    </citation>
    <scope>NUCLEOTIDE SEQUENCE</scope>
    <source>
        <strain evidence="4">NBRC 107715</strain>
    </source>
</reference>
<proteinExistence type="predicted"/>
<organism evidence="3 5">
    <name type="scientific">Methylobacterium oxalidis</name>
    <dbReference type="NCBI Taxonomy" id="944322"/>
    <lineage>
        <taxon>Bacteria</taxon>
        <taxon>Pseudomonadati</taxon>
        <taxon>Pseudomonadota</taxon>
        <taxon>Alphaproteobacteria</taxon>
        <taxon>Hyphomicrobiales</taxon>
        <taxon>Methylobacteriaceae</taxon>
        <taxon>Methylobacterium</taxon>
    </lineage>
</organism>
<evidence type="ECO:0000256" key="2">
    <source>
        <dbReference type="SAM" id="SignalP"/>
    </source>
</evidence>
<protein>
    <recommendedName>
        <fullName evidence="7">Lipoprotein</fullName>
    </recommendedName>
</protein>
<evidence type="ECO:0008006" key="7">
    <source>
        <dbReference type="Google" id="ProtNLM"/>
    </source>
</evidence>
<evidence type="ECO:0000313" key="3">
    <source>
        <dbReference type="EMBL" id="GEP05403.1"/>
    </source>
</evidence>
<dbReference type="RefSeq" id="WP_174804941.1">
    <property type="nucleotide sequence ID" value="NZ_BJZU01000068.1"/>
</dbReference>
<feature type="compositionally biased region" description="Low complexity" evidence="1">
    <location>
        <begin position="176"/>
        <end position="196"/>
    </location>
</feature>
<keyword evidence="2" id="KW-0732">Signal</keyword>